<evidence type="ECO:0000313" key="2">
    <source>
        <dbReference type="Proteomes" id="UP000054477"/>
    </source>
</evidence>
<organism evidence="1 2">
    <name type="scientific">Laccaria amethystina LaAM-08-1</name>
    <dbReference type="NCBI Taxonomy" id="1095629"/>
    <lineage>
        <taxon>Eukaryota</taxon>
        <taxon>Fungi</taxon>
        <taxon>Dikarya</taxon>
        <taxon>Basidiomycota</taxon>
        <taxon>Agaricomycotina</taxon>
        <taxon>Agaricomycetes</taxon>
        <taxon>Agaricomycetidae</taxon>
        <taxon>Agaricales</taxon>
        <taxon>Agaricineae</taxon>
        <taxon>Hydnangiaceae</taxon>
        <taxon>Laccaria</taxon>
    </lineage>
</organism>
<gene>
    <name evidence="1" type="ORF">K443DRAFT_675431</name>
</gene>
<dbReference type="HOGENOM" id="CLU_2776315_0_0_1"/>
<protein>
    <submittedName>
        <fullName evidence="1">Uncharacterized protein</fullName>
    </submittedName>
</protein>
<evidence type="ECO:0000313" key="1">
    <source>
        <dbReference type="EMBL" id="KIK05137.1"/>
    </source>
</evidence>
<reference evidence="2" key="2">
    <citation type="submission" date="2015-01" db="EMBL/GenBank/DDBJ databases">
        <title>Evolutionary Origins and Diversification of the Mycorrhizal Mutualists.</title>
        <authorList>
            <consortium name="DOE Joint Genome Institute"/>
            <consortium name="Mycorrhizal Genomics Consortium"/>
            <person name="Kohler A."/>
            <person name="Kuo A."/>
            <person name="Nagy L.G."/>
            <person name="Floudas D."/>
            <person name="Copeland A."/>
            <person name="Barry K.W."/>
            <person name="Cichocki N."/>
            <person name="Veneault-Fourrey C."/>
            <person name="LaButti K."/>
            <person name="Lindquist E.A."/>
            <person name="Lipzen A."/>
            <person name="Lundell T."/>
            <person name="Morin E."/>
            <person name="Murat C."/>
            <person name="Riley R."/>
            <person name="Ohm R."/>
            <person name="Sun H."/>
            <person name="Tunlid A."/>
            <person name="Henrissat B."/>
            <person name="Grigoriev I.V."/>
            <person name="Hibbett D.S."/>
            <person name="Martin F."/>
        </authorList>
    </citation>
    <scope>NUCLEOTIDE SEQUENCE [LARGE SCALE GENOMIC DNA]</scope>
    <source>
        <strain evidence="2">LaAM-08-1</strain>
    </source>
</reference>
<dbReference type="EMBL" id="KN838563">
    <property type="protein sequence ID" value="KIK05137.1"/>
    <property type="molecule type" value="Genomic_DNA"/>
</dbReference>
<accession>A0A0C9Y4S1</accession>
<dbReference type="AlphaFoldDB" id="A0A0C9Y4S1"/>
<proteinExistence type="predicted"/>
<reference evidence="1 2" key="1">
    <citation type="submission" date="2014-04" db="EMBL/GenBank/DDBJ databases">
        <authorList>
            <consortium name="DOE Joint Genome Institute"/>
            <person name="Kuo A."/>
            <person name="Kohler A."/>
            <person name="Nagy L.G."/>
            <person name="Floudas D."/>
            <person name="Copeland A."/>
            <person name="Barry K.W."/>
            <person name="Cichocki N."/>
            <person name="Veneault-Fourrey C."/>
            <person name="LaButti K."/>
            <person name="Lindquist E.A."/>
            <person name="Lipzen A."/>
            <person name="Lundell T."/>
            <person name="Morin E."/>
            <person name="Murat C."/>
            <person name="Sun H."/>
            <person name="Tunlid A."/>
            <person name="Henrissat B."/>
            <person name="Grigoriev I.V."/>
            <person name="Hibbett D.S."/>
            <person name="Martin F."/>
            <person name="Nordberg H.P."/>
            <person name="Cantor M.N."/>
            <person name="Hua S.X."/>
        </authorList>
    </citation>
    <scope>NUCLEOTIDE SEQUENCE [LARGE SCALE GENOMIC DNA]</scope>
    <source>
        <strain evidence="1 2">LaAM-08-1</strain>
    </source>
</reference>
<dbReference type="Proteomes" id="UP000054477">
    <property type="component" value="Unassembled WGS sequence"/>
</dbReference>
<keyword evidence="2" id="KW-1185">Reference proteome</keyword>
<name>A0A0C9Y4S1_9AGAR</name>
<sequence length="69" mass="7730">MSTVHAEALVHSLICMNPVYYKQVNSAIFDDLVELGKRSHLDVGGLRKSEGDPEAGNDDVKVFHEYHDM</sequence>